<dbReference type="Proteomes" id="UP001488805">
    <property type="component" value="Unassembled WGS sequence"/>
</dbReference>
<keyword evidence="2" id="KW-1185">Reference proteome</keyword>
<evidence type="ECO:0000313" key="1">
    <source>
        <dbReference type="EMBL" id="KAK9518149.1"/>
    </source>
</evidence>
<evidence type="ECO:0000313" key="2">
    <source>
        <dbReference type="Proteomes" id="UP001488805"/>
    </source>
</evidence>
<sequence length="104" mass="11492">MLSRHEEHPVSSMIEWRKAAALRGALFEGRGSNDLSSLCGLQWCRTPAVTMLLFRLGLRVPWREGITGSGVALVTLEHQDRTGPLTGRVEAEDIDGSPIARWPL</sequence>
<protein>
    <submittedName>
        <fullName evidence="1">Uncharacterized protein</fullName>
    </submittedName>
</protein>
<dbReference type="EMBL" id="JBCEZU010000538">
    <property type="protein sequence ID" value="KAK9518149.1"/>
    <property type="molecule type" value="Genomic_DNA"/>
</dbReference>
<name>A0AAW1E6A7_ZOAVI</name>
<gene>
    <name evidence="1" type="ORF">VZT92_023464</name>
</gene>
<reference evidence="1 2" key="1">
    <citation type="journal article" date="2024" name="Genome Biol. Evol.">
        <title>Chromosome-level genome assembly of the viviparous eelpout Zoarces viviparus.</title>
        <authorList>
            <person name="Fuhrmann N."/>
            <person name="Brasseur M.V."/>
            <person name="Bakowski C.E."/>
            <person name="Podsiadlowski L."/>
            <person name="Prost S."/>
            <person name="Krehenwinkel H."/>
            <person name="Mayer C."/>
        </authorList>
    </citation>
    <scope>NUCLEOTIDE SEQUENCE [LARGE SCALE GENOMIC DNA]</scope>
    <source>
        <strain evidence="1">NO-MEL_2022_Ind0_liver</strain>
    </source>
</reference>
<dbReference type="AlphaFoldDB" id="A0AAW1E6A7"/>
<comment type="caution">
    <text evidence="1">The sequence shown here is derived from an EMBL/GenBank/DDBJ whole genome shotgun (WGS) entry which is preliminary data.</text>
</comment>
<organism evidence="1 2">
    <name type="scientific">Zoarces viviparus</name>
    <name type="common">Viviparous eelpout</name>
    <name type="synonym">Blennius viviparus</name>
    <dbReference type="NCBI Taxonomy" id="48416"/>
    <lineage>
        <taxon>Eukaryota</taxon>
        <taxon>Metazoa</taxon>
        <taxon>Chordata</taxon>
        <taxon>Craniata</taxon>
        <taxon>Vertebrata</taxon>
        <taxon>Euteleostomi</taxon>
        <taxon>Actinopterygii</taxon>
        <taxon>Neopterygii</taxon>
        <taxon>Teleostei</taxon>
        <taxon>Neoteleostei</taxon>
        <taxon>Acanthomorphata</taxon>
        <taxon>Eupercaria</taxon>
        <taxon>Perciformes</taxon>
        <taxon>Cottioidei</taxon>
        <taxon>Zoarcales</taxon>
        <taxon>Zoarcidae</taxon>
        <taxon>Zoarcinae</taxon>
        <taxon>Zoarces</taxon>
    </lineage>
</organism>
<accession>A0AAW1E6A7</accession>
<proteinExistence type="predicted"/>